<organism evidence="6 7">
    <name type="scientific">Hermanssonia centrifuga</name>
    <dbReference type="NCBI Taxonomy" id="98765"/>
    <lineage>
        <taxon>Eukaryota</taxon>
        <taxon>Fungi</taxon>
        <taxon>Dikarya</taxon>
        <taxon>Basidiomycota</taxon>
        <taxon>Agaricomycotina</taxon>
        <taxon>Agaricomycetes</taxon>
        <taxon>Polyporales</taxon>
        <taxon>Meruliaceae</taxon>
        <taxon>Hermanssonia</taxon>
    </lineage>
</organism>
<dbReference type="OrthoDB" id="3437016at2759"/>
<keyword evidence="2 5" id="KW-0812">Transmembrane</keyword>
<evidence type="ECO:0000256" key="3">
    <source>
        <dbReference type="ARBA" id="ARBA00022989"/>
    </source>
</evidence>
<keyword evidence="3 5" id="KW-1133">Transmembrane helix</keyword>
<dbReference type="Proteomes" id="UP000186601">
    <property type="component" value="Unassembled WGS sequence"/>
</dbReference>
<sequence>MDTSAVSTALPTIVNALHGKEFVWVGSSYTLAGTAFLPLSGHLANIFGRRPVLIIALLLFAFGSVLSGGAQTMAMLIGGRTEDTTVILPGKDETDRLDVRPFASPMSSYGYECSELPTLPWHSGNLLISGGSTAALLGLTWGGVQYEWSSANVLVPLILGLFVIAGFMVYEAAIPAEPTMPWRILNNRTTISGYMGTAFQGLIISAALFYLPVYFQACKSATPLHSGIDMLPYSFSIAPFAIVAGASASVLNKYRPQNVIAWCFIVVGMGLQSTLTENSEIRNWVGFQIVAGIGFGLLVRPHLFLPYSSNDAWGITIGSTILQNQLAHNLPPSFLSELQGVEIVYSAIPQIANLTEPLKDDVRRAFAQSLAVLWKVMIAISGLGLLSSLLMMEMPLQSVLDDTWGLDGQERGPETDQA</sequence>
<keyword evidence="4 5" id="KW-0472">Membrane</keyword>
<dbReference type="SUPFAM" id="SSF103473">
    <property type="entry name" value="MFS general substrate transporter"/>
    <property type="match status" value="2"/>
</dbReference>
<dbReference type="Pfam" id="PF07690">
    <property type="entry name" value="MFS_1"/>
    <property type="match status" value="1"/>
</dbReference>
<protein>
    <submittedName>
        <fullName evidence="6">Uncharacterized protein</fullName>
    </submittedName>
</protein>
<feature type="transmembrane region" description="Helical" evidence="5">
    <location>
        <begin position="22"/>
        <end position="40"/>
    </location>
</feature>
<feature type="transmembrane region" description="Helical" evidence="5">
    <location>
        <begin position="191"/>
        <end position="211"/>
    </location>
</feature>
<evidence type="ECO:0000313" key="6">
    <source>
        <dbReference type="EMBL" id="PSR83956.1"/>
    </source>
</evidence>
<proteinExistence type="predicted"/>
<comment type="subcellular location">
    <subcellularLocation>
        <location evidence="1">Membrane</location>
        <topology evidence="1">Multi-pass membrane protein</topology>
    </subcellularLocation>
</comment>
<dbReference type="GO" id="GO:0005886">
    <property type="term" value="C:plasma membrane"/>
    <property type="evidence" value="ECO:0007669"/>
    <property type="project" value="TreeGrafter"/>
</dbReference>
<evidence type="ECO:0000256" key="1">
    <source>
        <dbReference type="ARBA" id="ARBA00004141"/>
    </source>
</evidence>
<dbReference type="GO" id="GO:0022857">
    <property type="term" value="F:transmembrane transporter activity"/>
    <property type="evidence" value="ECO:0007669"/>
    <property type="project" value="InterPro"/>
</dbReference>
<feature type="transmembrane region" description="Helical" evidence="5">
    <location>
        <begin position="372"/>
        <end position="392"/>
    </location>
</feature>
<evidence type="ECO:0000256" key="5">
    <source>
        <dbReference type="SAM" id="Phobius"/>
    </source>
</evidence>
<comment type="caution">
    <text evidence="6">The sequence shown here is derived from an EMBL/GenBank/DDBJ whole genome shotgun (WGS) entry which is preliminary data.</text>
</comment>
<reference evidence="6 7" key="1">
    <citation type="submission" date="2018-02" db="EMBL/GenBank/DDBJ databases">
        <title>Genome sequence of the basidiomycete white-rot fungus Phlebia centrifuga.</title>
        <authorList>
            <person name="Granchi Z."/>
            <person name="Peng M."/>
            <person name="de Vries R.P."/>
            <person name="Hilden K."/>
            <person name="Makela M.R."/>
            <person name="Grigoriev I."/>
            <person name="Riley R."/>
        </authorList>
    </citation>
    <scope>NUCLEOTIDE SEQUENCE [LARGE SCALE GENOMIC DNA]</scope>
    <source>
        <strain evidence="6 7">FBCC195</strain>
    </source>
</reference>
<feature type="transmembrane region" description="Helical" evidence="5">
    <location>
        <begin position="153"/>
        <end position="170"/>
    </location>
</feature>
<dbReference type="InterPro" id="IPR011701">
    <property type="entry name" value="MFS"/>
</dbReference>
<dbReference type="PANTHER" id="PTHR23501:SF102">
    <property type="entry name" value="DRUG TRANSPORTER, PUTATIVE (AFU_ORTHOLOGUE AFUA_3G08530)-RELATED"/>
    <property type="match status" value="1"/>
</dbReference>
<dbReference type="PANTHER" id="PTHR23501">
    <property type="entry name" value="MAJOR FACILITATOR SUPERFAMILY"/>
    <property type="match status" value="1"/>
</dbReference>
<feature type="transmembrane region" description="Helical" evidence="5">
    <location>
        <begin position="231"/>
        <end position="251"/>
    </location>
</feature>
<dbReference type="Gene3D" id="1.20.1250.20">
    <property type="entry name" value="MFS general substrate transporter like domains"/>
    <property type="match status" value="1"/>
</dbReference>
<feature type="transmembrane region" description="Helical" evidence="5">
    <location>
        <begin position="281"/>
        <end position="299"/>
    </location>
</feature>
<gene>
    <name evidence="6" type="ORF">PHLCEN_2v5560</name>
</gene>
<evidence type="ECO:0000256" key="2">
    <source>
        <dbReference type="ARBA" id="ARBA00022692"/>
    </source>
</evidence>
<feature type="transmembrane region" description="Helical" evidence="5">
    <location>
        <begin position="258"/>
        <end position="275"/>
    </location>
</feature>
<dbReference type="AlphaFoldDB" id="A0A2R6P212"/>
<keyword evidence="7" id="KW-1185">Reference proteome</keyword>
<dbReference type="STRING" id="98765.A0A2R6P212"/>
<accession>A0A2R6P212</accession>
<dbReference type="EMBL" id="MLYV02000548">
    <property type="protein sequence ID" value="PSR83956.1"/>
    <property type="molecule type" value="Genomic_DNA"/>
</dbReference>
<feature type="transmembrane region" description="Helical" evidence="5">
    <location>
        <begin position="52"/>
        <end position="77"/>
    </location>
</feature>
<dbReference type="InterPro" id="IPR036259">
    <property type="entry name" value="MFS_trans_sf"/>
</dbReference>
<evidence type="ECO:0000256" key="4">
    <source>
        <dbReference type="ARBA" id="ARBA00023136"/>
    </source>
</evidence>
<name>A0A2R6P212_9APHY</name>
<evidence type="ECO:0000313" key="7">
    <source>
        <dbReference type="Proteomes" id="UP000186601"/>
    </source>
</evidence>